<dbReference type="PANTHER" id="PTHR43715:SF1">
    <property type="entry name" value="GDP-MANNOSE 4,6 DEHYDRATASE"/>
    <property type="match status" value="1"/>
</dbReference>
<evidence type="ECO:0000256" key="3">
    <source>
        <dbReference type="ARBA" id="ARBA00011989"/>
    </source>
</evidence>
<comment type="similarity">
    <text evidence="2">Belongs to the NAD(P)-dependent epimerase/dehydratase family. GDP-mannose 4,6-dehydratase subfamily.</text>
</comment>
<dbReference type="InterPro" id="IPR006368">
    <property type="entry name" value="GDP_Man_deHydtase"/>
</dbReference>
<comment type="caution">
    <text evidence="6">The sequence shown here is derived from an EMBL/GenBank/DDBJ whole genome shotgun (WGS) entry which is preliminary data.</text>
</comment>
<proteinExistence type="inferred from homology"/>
<dbReference type="AlphaFoldDB" id="A0A822LA51"/>
<dbReference type="InterPro" id="IPR016040">
    <property type="entry name" value="NAD(P)-bd_dom"/>
</dbReference>
<name>A0A822LA51_MICAE</name>
<reference evidence="6 7" key="1">
    <citation type="submission" date="2012-04" db="EMBL/GenBank/DDBJ databases">
        <authorList>
            <person name="Genoscope - CEA"/>
        </authorList>
    </citation>
    <scope>NUCLEOTIDE SEQUENCE [LARGE SCALE GENOMIC DNA]</scope>
    <source>
        <strain evidence="6 7">9432</strain>
    </source>
</reference>
<evidence type="ECO:0000259" key="5">
    <source>
        <dbReference type="Pfam" id="PF16363"/>
    </source>
</evidence>
<dbReference type="SUPFAM" id="SSF51735">
    <property type="entry name" value="NAD(P)-binding Rossmann-fold domains"/>
    <property type="match status" value="1"/>
</dbReference>
<dbReference type="GO" id="GO:0042351">
    <property type="term" value="P:'de novo' GDP-L-fucose biosynthetic process"/>
    <property type="evidence" value="ECO:0007669"/>
    <property type="project" value="TreeGrafter"/>
</dbReference>
<dbReference type="EC" id="4.2.1.47" evidence="3"/>
<accession>A0A822LA51</accession>
<dbReference type="Pfam" id="PF16363">
    <property type="entry name" value="GDP_Man_Dehyd"/>
    <property type="match status" value="1"/>
</dbReference>
<evidence type="ECO:0000313" key="7">
    <source>
        <dbReference type="Proteomes" id="UP000005806"/>
    </source>
</evidence>
<gene>
    <name evidence="6" type="ORF">MICCA_3080001</name>
</gene>
<feature type="domain" description="NAD(P)-binding" evidence="5">
    <location>
        <begin position="12"/>
        <end position="199"/>
    </location>
</feature>
<evidence type="ECO:0000313" key="6">
    <source>
        <dbReference type="EMBL" id="CCH93433.1"/>
    </source>
</evidence>
<evidence type="ECO:0000256" key="2">
    <source>
        <dbReference type="ARBA" id="ARBA00009263"/>
    </source>
</evidence>
<dbReference type="Proteomes" id="UP000005806">
    <property type="component" value="Unassembled WGS sequence"/>
</dbReference>
<evidence type="ECO:0000256" key="4">
    <source>
        <dbReference type="ARBA" id="ARBA00023239"/>
    </source>
</evidence>
<dbReference type="InterPro" id="IPR036291">
    <property type="entry name" value="NAD(P)-bd_dom_sf"/>
</dbReference>
<dbReference type="EMBL" id="CAIH01000233">
    <property type="protein sequence ID" value="CCH93433.1"/>
    <property type="molecule type" value="Genomic_DNA"/>
</dbReference>
<evidence type="ECO:0000256" key="1">
    <source>
        <dbReference type="ARBA" id="ARBA00001937"/>
    </source>
</evidence>
<dbReference type="Gene3D" id="3.90.25.10">
    <property type="entry name" value="UDP-galactose 4-epimerase, domain 1"/>
    <property type="match status" value="1"/>
</dbReference>
<dbReference type="Gene3D" id="3.40.50.720">
    <property type="entry name" value="NAD(P)-binding Rossmann-like Domain"/>
    <property type="match status" value="1"/>
</dbReference>
<dbReference type="GO" id="GO:0008446">
    <property type="term" value="F:GDP-mannose 4,6-dehydratase activity"/>
    <property type="evidence" value="ECO:0007669"/>
    <property type="project" value="UniProtKB-EC"/>
</dbReference>
<dbReference type="PANTHER" id="PTHR43715">
    <property type="entry name" value="GDP-MANNOSE 4,6-DEHYDRATASE"/>
    <property type="match status" value="1"/>
</dbReference>
<organism evidence="6 7">
    <name type="scientific">Microcystis aeruginosa PCC 9432</name>
    <dbReference type="NCBI Taxonomy" id="1160280"/>
    <lineage>
        <taxon>Bacteria</taxon>
        <taxon>Bacillati</taxon>
        <taxon>Cyanobacteriota</taxon>
        <taxon>Cyanophyceae</taxon>
        <taxon>Oscillatoriophycideae</taxon>
        <taxon>Chroococcales</taxon>
        <taxon>Microcystaceae</taxon>
        <taxon>Microcystis</taxon>
    </lineage>
</organism>
<sequence length="202" mass="22517">MESVKIHCPETKVFITGSGLQFENTGNPITENDKFEANSPYSVARIQSVYAARYYRSLGLRVYVGYLFHHESSLRKSNHVSKMIALAAQRIVNGSTEIIQLGDISVEKEWTFAGDVAGGIVTLIEQDNVFEAVIGSGVAYSIENWLESCFSLIGKDWHSYVRLRKGFTPEYKRLVSNPATINSLGWFPTVGLLELAKIMTNS</sequence>
<keyword evidence="4 6" id="KW-0456">Lyase</keyword>
<comment type="cofactor">
    <cofactor evidence="1">
        <name>NADP(+)</name>
        <dbReference type="ChEBI" id="CHEBI:58349"/>
    </cofactor>
</comment>
<protein>
    <recommendedName>
        <fullName evidence="3">GDP-mannose 4,6-dehydratase</fullName>
        <ecNumber evidence="3">4.2.1.47</ecNumber>
    </recommendedName>
</protein>